<protein>
    <submittedName>
        <fullName evidence="4">Thioredoxin-like protein</fullName>
    </submittedName>
</protein>
<dbReference type="GO" id="GO:0005788">
    <property type="term" value="C:endoplasmic reticulum lumen"/>
    <property type="evidence" value="ECO:0007669"/>
    <property type="project" value="TreeGrafter"/>
</dbReference>
<dbReference type="GO" id="GO:0034976">
    <property type="term" value="P:response to endoplasmic reticulum stress"/>
    <property type="evidence" value="ECO:0007669"/>
    <property type="project" value="TreeGrafter"/>
</dbReference>
<accession>A0A2H3EFU4</accession>
<evidence type="ECO:0000256" key="2">
    <source>
        <dbReference type="SAM" id="SignalP"/>
    </source>
</evidence>
<keyword evidence="2" id="KW-0732">Signal</keyword>
<dbReference type="OrthoDB" id="427280at2759"/>
<dbReference type="STRING" id="47427.A0A2H3EFU4"/>
<feature type="compositionally biased region" description="Acidic residues" evidence="1">
    <location>
        <begin position="295"/>
        <end position="313"/>
    </location>
</feature>
<feature type="signal peptide" evidence="2">
    <location>
        <begin position="1"/>
        <end position="20"/>
    </location>
</feature>
<dbReference type="Proteomes" id="UP000217790">
    <property type="component" value="Unassembled WGS sequence"/>
</dbReference>
<evidence type="ECO:0000256" key="1">
    <source>
        <dbReference type="SAM" id="MobiDB-lite"/>
    </source>
</evidence>
<reference evidence="5" key="1">
    <citation type="journal article" date="2017" name="Nat. Ecol. Evol.">
        <title>Genome expansion and lineage-specific genetic innovations in the forest pathogenic fungi Armillaria.</title>
        <authorList>
            <person name="Sipos G."/>
            <person name="Prasanna A.N."/>
            <person name="Walter M.C."/>
            <person name="O'Connor E."/>
            <person name="Balint B."/>
            <person name="Krizsan K."/>
            <person name="Kiss B."/>
            <person name="Hess J."/>
            <person name="Varga T."/>
            <person name="Slot J."/>
            <person name="Riley R."/>
            <person name="Boka B."/>
            <person name="Rigling D."/>
            <person name="Barry K."/>
            <person name="Lee J."/>
            <person name="Mihaltcheva S."/>
            <person name="LaButti K."/>
            <person name="Lipzen A."/>
            <person name="Waldron R."/>
            <person name="Moloney N.M."/>
            <person name="Sperisen C."/>
            <person name="Kredics L."/>
            <person name="Vagvoelgyi C."/>
            <person name="Patrignani A."/>
            <person name="Fitzpatrick D."/>
            <person name="Nagy I."/>
            <person name="Doyle S."/>
            <person name="Anderson J.B."/>
            <person name="Grigoriev I.V."/>
            <person name="Gueldener U."/>
            <person name="Muensterkoetter M."/>
            <person name="Nagy L.G."/>
        </authorList>
    </citation>
    <scope>NUCLEOTIDE SEQUENCE [LARGE SCALE GENOMIC DNA]</scope>
    <source>
        <strain evidence="5">Ar21-2</strain>
    </source>
</reference>
<evidence type="ECO:0000313" key="4">
    <source>
        <dbReference type="EMBL" id="PBL00018.1"/>
    </source>
</evidence>
<dbReference type="GO" id="GO:0015035">
    <property type="term" value="F:protein-disulfide reductase activity"/>
    <property type="evidence" value="ECO:0007669"/>
    <property type="project" value="TreeGrafter"/>
</dbReference>
<proteinExistence type="predicted"/>
<keyword evidence="5" id="KW-1185">Reference proteome</keyword>
<sequence>MLTTPLLALMLSLIPSLATAAIFPADTTVKMLDAKSFKKAMKANETSLVAFVAPWCGHCQRMAPEYSNAALALTPLIPVYAVDCDDEKNKRLCAEQGVQGFPTVKLFPKGNLIPPITYDAPERTGSAFFYWASRRVPAVVKKLYNVDDLKPWIEQSASSPKPRALLLTKAKKLPLLWKVLANKYSDNIDFASHRNRKGKGSKALGYEEKEESSIVLVYPPGETRAIRYDGGPTKLVPLTEYFDAIANGTADLSYPEEPTVAPGDETASTSEAEADEAVIDNPATASEPEPTPAEAEPELEDDEESSTSEPEEPAPEHIVVEAVEEPSEKTETPEVVDEAPEPEVVAEAETEQVVLDTPSEPRPVDEL</sequence>
<dbReference type="PANTHER" id="PTHR45815:SF3">
    <property type="entry name" value="PROTEIN DISULFIDE-ISOMERASE A6"/>
    <property type="match status" value="1"/>
</dbReference>
<feature type="region of interest" description="Disordered" evidence="1">
    <location>
        <begin position="252"/>
        <end position="367"/>
    </location>
</feature>
<evidence type="ECO:0000259" key="3">
    <source>
        <dbReference type="PROSITE" id="PS51352"/>
    </source>
</evidence>
<dbReference type="InterPro" id="IPR036249">
    <property type="entry name" value="Thioredoxin-like_sf"/>
</dbReference>
<dbReference type="EMBL" id="KZ293647">
    <property type="protein sequence ID" value="PBL00018.1"/>
    <property type="molecule type" value="Genomic_DNA"/>
</dbReference>
<organism evidence="4 5">
    <name type="scientific">Armillaria gallica</name>
    <name type="common">Bulbous honey fungus</name>
    <name type="synonym">Armillaria bulbosa</name>
    <dbReference type="NCBI Taxonomy" id="47427"/>
    <lineage>
        <taxon>Eukaryota</taxon>
        <taxon>Fungi</taxon>
        <taxon>Dikarya</taxon>
        <taxon>Basidiomycota</taxon>
        <taxon>Agaricomycotina</taxon>
        <taxon>Agaricomycetes</taxon>
        <taxon>Agaricomycetidae</taxon>
        <taxon>Agaricales</taxon>
        <taxon>Marasmiineae</taxon>
        <taxon>Physalacriaceae</taxon>
        <taxon>Armillaria</taxon>
    </lineage>
</organism>
<dbReference type="OMA" id="PWIEQSA"/>
<name>A0A2H3EFU4_ARMGA</name>
<dbReference type="PANTHER" id="PTHR45815">
    <property type="entry name" value="PROTEIN DISULFIDE-ISOMERASE A6"/>
    <property type="match status" value="1"/>
</dbReference>
<evidence type="ECO:0000313" key="5">
    <source>
        <dbReference type="Proteomes" id="UP000217790"/>
    </source>
</evidence>
<feature type="domain" description="Thioredoxin" evidence="3">
    <location>
        <begin position="14"/>
        <end position="158"/>
    </location>
</feature>
<dbReference type="SUPFAM" id="SSF52833">
    <property type="entry name" value="Thioredoxin-like"/>
    <property type="match status" value="1"/>
</dbReference>
<dbReference type="Gene3D" id="3.40.30.10">
    <property type="entry name" value="Glutaredoxin"/>
    <property type="match status" value="2"/>
</dbReference>
<feature type="chain" id="PRO_5013789740" evidence="2">
    <location>
        <begin position="21"/>
        <end position="367"/>
    </location>
</feature>
<dbReference type="PRINTS" id="PR00421">
    <property type="entry name" value="THIOREDOXIN"/>
</dbReference>
<feature type="compositionally biased region" description="Acidic residues" evidence="1">
    <location>
        <begin position="334"/>
        <end position="350"/>
    </location>
</feature>
<gene>
    <name evidence="4" type="ORF">ARMGADRAFT_986003</name>
</gene>
<dbReference type="PROSITE" id="PS51352">
    <property type="entry name" value="THIOREDOXIN_2"/>
    <property type="match status" value="1"/>
</dbReference>
<dbReference type="InterPro" id="IPR013766">
    <property type="entry name" value="Thioredoxin_domain"/>
</dbReference>
<dbReference type="InParanoid" id="A0A2H3EFU4"/>
<dbReference type="AlphaFoldDB" id="A0A2H3EFU4"/>
<dbReference type="Pfam" id="PF00085">
    <property type="entry name" value="Thioredoxin"/>
    <property type="match status" value="1"/>
</dbReference>
<feature type="compositionally biased region" description="Low complexity" evidence="1">
    <location>
        <begin position="282"/>
        <end position="294"/>
    </location>
</feature>